<feature type="signal peptide" evidence="1">
    <location>
        <begin position="1"/>
        <end position="18"/>
    </location>
</feature>
<keyword evidence="3" id="KW-1185">Reference proteome</keyword>
<dbReference type="AlphaFoldDB" id="A0AAE0N406"/>
<reference evidence="2" key="1">
    <citation type="journal article" date="2023" name="Mol. Phylogenet. Evol.">
        <title>Genome-scale phylogeny and comparative genomics of the fungal order Sordariales.</title>
        <authorList>
            <person name="Hensen N."/>
            <person name="Bonometti L."/>
            <person name="Westerberg I."/>
            <person name="Brannstrom I.O."/>
            <person name="Guillou S."/>
            <person name="Cros-Aarteil S."/>
            <person name="Calhoun S."/>
            <person name="Haridas S."/>
            <person name="Kuo A."/>
            <person name="Mondo S."/>
            <person name="Pangilinan J."/>
            <person name="Riley R."/>
            <person name="LaButti K."/>
            <person name="Andreopoulos B."/>
            <person name="Lipzen A."/>
            <person name="Chen C."/>
            <person name="Yan M."/>
            <person name="Daum C."/>
            <person name="Ng V."/>
            <person name="Clum A."/>
            <person name="Steindorff A."/>
            <person name="Ohm R.A."/>
            <person name="Martin F."/>
            <person name="Silar P."/>
            <person name="Natvig D.O."/>
            <person name="Lalanne C."/>
            <person name="Gautier V."/>
            <person name="Ament-Velasquez S.L."/>
            <person name="Kruys A."/>
            <person name="Hutchinson M.I."/>
            <person name="Powell A.J."/>
            <person name="Barry K."/>
            <person name="Miller A.N."/>
            <person name="Grigoriev I.V."/>
            <person name="Debuchy R."/>
            <person name="Gladieux P."/>
            <person name="Hiltunen Thoren M."/>
            <person name="Johannesson H."/>
        </authorList>
    </citation>
    <scope>NUCLEOTIDE SEQUENCE</scope>
    <source>
        <strain evidence="2">CBS 958.72</strain>
    </source>
</reference>
<evidence type="ECO:0000256" key="1">
    <source>
        <dbReference type="SAM" id="SignalP"/>
    </source>
</evidence>
<gene>
    <name evidence="2" type="ORF">B0T24DRAFT_596152</name>
</gene>
<name>A0AAE0N406_9PEZI</name>
<accession>A0AAE0N406</accession>
<sequence length="135" mass="15266">MAVFAVFRALGLSVKVRAVLDDDDKSIYDDNMYVYDPETDTHVPERSPTANRVGKRLGQVLITAAGGYSESGWPDVWEDWPHKDMEINWLTERPDHKNLEIVHMTYGNDAGISDIYSNAALLVKIPSSARRSERE</sequence>
<proteinExistence type="predicted"/>
<reference evidence="2" key="2">
    <citation type="submission" date="2023-06" db="EMBL/GenBank/DDBJ databases">
        <authorList>
            <consortium name="Lawrence Berkeley National Laboratory"/>
            <person name="Haridas S."/>
            <person name="Hensen N."/>
            <person name="Bonometti L."/>
            <person name="Westerberg I."/>
            <person name="Brannstrom I.O."/>
            <person name="Guillou S."/>
            <person name="Cros-Aarteil S."/>
            <person name="Calhoun S."/>
            <person name="Kuo A."/>
            <person name="Mondo S."/>
            <person name="Pangilinan J."/>
            <person name="Riley R."/>
            <person name="Labutti K."/>
            <person name="Andreopoulos B."/>
            <person name="Lipzen A."/>
            <person name="Chen C."/>
            <person name="Yanf M."/>
            <person name="Daum C."/>
            <person name="Ng V."/>
            <person name="Clum A."/>
            <person name="Steindorff A."/>
            <person name="Ohm R."/>
            <person name="Martin F."/>
            <person name="Silar P."/>
            <person name="Natvig D."/>
            <person name="Lalanne C."/>
            <person name="Gautier V."/>
            <person name="Ament-Velasquez S.L."/>
            <person name="Kruys A."/>
            <person name="Hutchinson M.I."/>
            <person name="Powell A.J."/>
            <person name="Barry K."/>
            <person name="Miller A.N."/>
            <person name="Grigoriev I.V."/>
            <person name="Debuchy R."/>
            <person name="Gladieux P."/>
            <person name="Thoren M.H."/>
            <person name="Johannesson H."/>
        </authorList>
    </citation>
    <scope>NUCLEOTIDE SEQUENCE</scope>
    <source>
        <strain evidence="2">CBS 958.72</strain>
    </source>
</reference>
<organism evidence="2 3">
    <name type="scientific">Lasiosphaeria ovina</name>
    <dbReference type="NCBI Taxonomy" id="92902"/>
    <lineage>
        <taxon>Eukaryota</taxon>
        <taxon>Fungi</taxon>
        <taxon>Dikarya</taxon>
        <taxon>Ascomycota</taxon>
        <taxon>Pezizomycotina</taxon>
        <taxon>Sordariomycetes</taxon>
        <taxon>Sordariomycetidae</taxon>
        <taxon>Sordariales</taxon>
        <taxon>Lasiosphaeriaceae</taxon>
        <taxon>Lasiosphaeria</taxon>
    </lineage>
</organism>
<protein>
    <submittedName>
        <fullName evidence="2">Uncharacterized protein</fullName>
    </submittedName>
</protein>
<evidence type="ECO:0000313" key="3">
    <source>
        <dbReference type="Proteomes" id="UP001287356"/>
    </source>
</evidence>
<evidence type="ECO:0000313" key="2">
    <source>
        <dbReference type="EMBL" id="KAK3369405.1"/>
    </source>
</evidence>
<dbReference type="EMBL" id="JAULSN010000006">
    <property type="protein sequence ID" value="KAK3369405.1"/>
    <property type="molecule type" value="Genomic_DNA"/>
</dbReference>
<dbReference type="Proteomes" id="UP001287356">
    <property type="component" value="Unassembled WGS sequence"/>
</dbReference>
<feature type="chain" id="PRO_5042132784" evidence="1">
    <location>
        <begin position="19"/>
        <end position="135"/>
    </location>
</feature>
<keyword evidence="1" id="KW-0732">Signal</keyword>
<comment type="caution">
    <text evidence="2">The sequence shown here is derived from an EMBL/GenBank/DDBJ whole genome shotgun (WGS) entry which is preliminary data.</text>
</comment>